<sequence length="853" mass="95974">MPCTPDFHQDALPLLEKIAANLPGMIFQFLQQQDGSQFVLYASSGCREIFELEPEAVQTDFKILRELIHPQDAIAFEESVRYSASTLTPWQWEGRIVTPSGILKWIQGASRPERQAEDDILWDGLVMDITDTKQVESKLRESEARYKAILDAIPDLMFRISRDGEYLDFKGDGANLAIPPENIVGNNLRDLLPDDVALQSVDAIAKTLESQTLQSLEYQLSTPLGLRNYEARLVVSGQNEVLAVVRDITERKQAEIDLQNLAEKFSKAFRCSPNPITISTVEDGRLIEVNESFVKLSGYEREEAIGRTTFELNIWVNQSDRQKLLDELHSQGAVRNLEFEFRKKSGEVAFAMVCAEIIDLNGERYILSVNHDITERKRTEAQLQLTSQRDRLLTQTLSRIRTSLNLDQILQTTVNEVRQFLQADRVFIGLNDGNKEGTILAESVHPKYSSVIDCKIKDPVVIQEMKRLLTTNCVRVVEDIEQMDVSPKLKAHYQQFQTRATLAVPIMLNGEFFGALIANQCSHPRHWHQMEIDLLKQMSEQLAIAIQQAQLYQELAALNTNLEQQVEERTAQLQQKMQELQEINRVKDVLLHTVSHDMRTSVMGNLMVLENLLKSGGAGEAGGDGGAGGAGGAGGDEVNSSFFPMPNAQYPIPNSQITVPCSIIERMIQGNDRLLAMINSLLELHSSEEQGIVLHRELVQFGTLLPSVIRDLQPMLSENKVTLKNLVPKDLPLIMADSTKLQRVLQNLLTYSWLHNPPGLHLTLKATVEDGIIRFSIQDNGVGMNKLECDRLFDLFVRDPQARSSTCTGLKLYISRQIIKAHQGEMGVKSNPKRGLTFWFTLPLANLPTTSRS</sequence>
<dbReference type="Pfam" id="PF08447">
    <property type="entry name" value="PAS_3"/>
    <property type="match status" value="1"/>
</dbReference>
<evidence type="ECO:0000256" key="3">
    <source>
        <dbReference type="ARBA" id="ARBA00012438"/>
    </source>
</evidence>
<dbReference type="InterPro" id="IPR003594">
    <property type="entry name" value="HATPase_dom"/>
</dbReference>
<keyword evidence="6" id="KW-0418">Kinase</keyword>
<evidence type="ECO:0000259" key="9">
    <source>
        <dbReference type="PROSITE" id="PS50046"/>
    </source>
</evidence>
<dbReference type="InterPro" id="IPR000700">
    <property type="entry name" value="PAS-assoc_C"/>
</dbReference>
<dbReference type="Pfam" id="PF08448">
    <property type="entry name" value="PAS_4"/>
    <property type="match status" value="1"/>
</dbReference>
<dbReference type="SUPFAM" id="SSF55781">
    <property type="entry name" value="GAF domain-like"/>
    <property type="match status" value="1"/>
</dbReference>
<dbReference type="Pfam" id="PF01590">
    <property type="entry name" value="GAF"/>
    <property type="match status" value="1"/>
</dbReference>
<dbReference type="EC" id="2.7.13.3" evidence="3"/>
<name>A0ABR8GYH7_9CYAN</name>
<comment type="catalytic activity">
    <reaction evidence="1">
        <text>ATP + protein L-histidine = ADP + protein N-phospho-L-histidine.</text>
        <dbReference type="EC" id="2.7.13.3"/>
    </reaction>
</comment>
<evidence type="ECO:0000256" key="7">
    <source>
        <dbReference type="ARBA" id="ARBA00023012"/>
    </source>
</evidence>
<evidence type="ECO:0000313" key="13">
    <source>
        <dbReference type="EMBL" id="MBD2608582.1"/>
    </source>
</evidence>
<dbReference type="PANTHER" id="PTHR43304:SF1">
    <property type="entry name" value="PAC DOMAIN-CONTAINING PROTEIN"/>
    <property type="match status" value="1"/>
</dbReference>
<dbReference type="InterPro" id="IPR029016">
    <property type="entry name" value="GAF-like_dom_sf"/>
</dbReference>
<dbReference type="InterPro" id="IPR013655">
    <property type="entry name" value="PAS_fold_3"/>
</dbReference>
<feature type="domain" description="PAS" evidence="11">
    <location>
        <begin position="282"/>
        <end position="329"/>
    </location>
</feature>
<dbReference type="PROSITE" id="PS50109">
    <property type="entry name" value="HIS_KIN"/>
    <property type="match status" value="1"/>
</dbReference>
<evidence type="ECO:0000313" key="14">
    <source>
        <dbReference type="Proteomes" id="UP000660380"/>
    </source>
</evidence>
<accession>A0ABR8GYH7</accession>
<keyword evidence="7" id="KW-0902">Two-component regulatory system</keyword>
<comment type="caution">
    <text evidence="13">The sequence shown here is derived from an EMBL/GenBank/DDBJ whole genome shotgun (WGS) entry which is preliminary data.</text>
</comment>
<dbReference type="InterPro" id="IPR004358">
    <property type="entry name" value="Sig_transdc_His_kin-like_C"/>
</dbReference>
<keyword evidence="14" id="KW-1185">Reference proteome</keyword>
<feature type="domain" description="PAC" evidence="12">
    <location>
        <begin position="90"/>
        <end position="141"/>
    </location>
</feature>
<evidence type="ECO:0000259" key="12">
    <source>
        <dbReference type="PROSITE" id="PS50113"/>
    </source>
</evidence>
<evidence type="ECO:0000256" key="4">
    <source>
        <dbReference type="ARBA" id="ARBA00022553"/>
    </source>
</evidence>
<dbReference type="Gene3D" id="3.30.450.20">
    <property type="entry name" value="PAS domain"/>
    <property type="match status" value="3"/>
</dbReference>
<dbReference type="SUPFAM" id="SSF55785">
    <property type="entry name" value="PYP-like sensor domain (PAS domain)"/>
    <property type="match status" value="3"/>
</dbReference>
<dbReference type="SMART" id="SM00091">
    <property type="entry name" value="PAS"/>
    <property type="match status" value="3"/>
</dbReference>
<evidence type="ECO:0000259" key="11">
    <source>
        <dbReference type="PROSITE" id="PS50112"/>
    </source>
</evidence>
<dbReference type="PANTHER" id="PTHR43304">
    <property type="entry name" value="PHYTOCHROME-LIKE PROTEIN CPH1"/>
    <property type="match status" value="1"/>
</dbReference>
<evidence type="ECO:0000256" key="8">
    <source>
        <dbReference type="SAM" id="Coils"/>
    </source>
</evidence>
<evidence type="ECO:0000256" key="1">
    <source>
        <dbReference type="ARBA" id="ARBA00000085"/>
    </source>
</evidence>
<dbReference type="SMART" id="SM00387">
    <property type="entry name" value="HATPase_c"/>
    <property type="match status" value="1"/>
</dbReference>
<feature type="coiled-coil region" evidence="8">
    <location>
        <begin position="535"/>
        <end position="586"/>
    </location>
</feature>
<comment type="similarity">
    <text evidence="2">In the N-terminal section; belongs to the phytochrome family.</text>
</comment>
<dbReference type="PROSITE" id="PS50046">
    <property type="entry name" value="PHYTOCHROME_2"/>
    <property type="match status" value="1"/>
</dbReference>
<gene>
    <name evidence="13" type="ORF">H6G81_29700</name>
</gene>
<dbReference type="InterPro" id="IPR003018">
    <property type="entry name" value="GAF"/>
</dbReference>
<dbReference type="Pfam" id="PF02518">
    <property type="entry name" value="HATPase_c"/>
    <property type="match status" value="1"/>
</dbReference>
<dbReference type="CDD" id="cd00130">
    <property type="entry name" value="PAS"/>
    <property type="match status" value="3"/>
</dbReference>
<evidence type="ECO:0000256" key="6">
    <source>
        <dbReference type="ARBA" id="ARBA00022777"/>
    </source>
</evidence>
<feature type="domain" description="Histidine kinase" evidence="10">
    <location>
        <begin position="672"/>
        <end position="846"/>
    </location>
</feature>
<feature type="domain" description="PAC" evidence="12">
    <location>
        <begin position="335"/>
        <end position="385"/>
    </location>
</feature>
<evidence type="ECO:0000259" key="10">
    <source>
        <dbReference type="PROSITE" id="PS50109"/>
    </source>
</evidence>
<keyword evidence="4" id="KW-0597">Phosphoprotein</keyword>
<dbReference type="InterPro" id="IPR013656">
    <property type="entry name" value="PAS_4"/>
</dbReference>
<dbReference type="SMART" id="SM00086">
    <property type="entry name" value="PAC"/>
    <property type="match status" value="3"/>
</dbReference>
<proteinExistence type="inferred from homology"/>
<dbReference type="Proteomes" id="UP000660380">
    <property type="component" value="Unassembled WGS sequence"/>
</dbReference>
<dbReference type="InterPro" id="IPR001610">
    <property type="entry name" value="PAC"/>
</dbReference>
<organism evidence="13 14">
    <name type="scientific">Scytonema hofmannii FACHB-248</name>
    <dbReference type="NCBI Taxonomy" id="1842502"/>
    <lineage>
        <taxon>Bacteria</taxon>
        <taxon>Bacillati</taxon>
        <taxon>Cyanobacteriota</taxon>
        <taxon>Cyanophyceae</taxon>
        <taxon>Nostocales</taxon>
        <taxon>Scytonemataceae</taxon>
        <taxon>Scytonema</taxon>
    </lineage>
</organism>
<keyword evidence="5" id="KW-0808">Transferase</keyword>
<dbReference type="PROSITE" id="PS50113">
    <property type="entry name" value="PAC"/>
    <property type="match status" value="2"/>
</dbReference>
<dbReference type="Gene3D" id="3.30.450.40">
    <property type="match status" value="1"/>
</dbReference>
<dbReference type="SMART" id="SM00065">
    <property type="entry name" value="GAF"/>
    <property type="match status" value="1"/>
</dbReference>
<evidence type="ECO:0000256" key="5">
    <source>
        <dbReference type="ARBA" id="ARBA00022679"/>
    </source>
</evidence>
<evidence type="ECO:0000256" key="2">
    <source>
        <dbReference type="ARBA" id="ARBA00006402"/>
    </source>
</evidence>
<dbReference type="SUPFAM" id="SSF55874">
    <property type="entry name" value="ATPase domain of HSP90 chaperone/DNA topoisomerase II/histidine kinase"/>
    <property type="match status" value="1"/>
</dbReference>
<dbReference type="Pfam" id="PF13426">
    <property type="entry name" value="PAS_9"/>
    <property type="match status" value="1"/>
</dbReference>
<dbReference type="EMBL" id="JACJTA010000100">
    <property type="protein sequence ID" value="MBD2608582.1"/>
    <property type="molecule type" value="Genomic_DNA"/>
</dbReference>
<feature type="domain" description="Phytochrome chromophore attachment site" evidence="9">
    <location>
        <begin position="405"/>
        <end position="541"/>
    </location>
</feature>
<dbReference type="InterPro" id="IPR035965">
    <property type="entry name" value="PAS-like_dom_sf"/>
</dbReference>
<dbReference type="InterPro" id="IPR036890">
    <property type="entry name" value="HATPase_C_sf"/>
</dbReference>
<dbReference type="NCBIfam" id="TIGR00229">
    <property type="entry name" value="sensory_box"/>
    <property type="match status" value="2"/>
</dbReference>
<dbReference type="Gene3D" id="1.10.287.130">
    <property type="match status" value="1"/>
</dbReference>
<dbReference type="InterPro" id="IPR005467">
    <property type="entry name" value="His_kinase_dom"/>
</dbReference>
<keyword evidence="8" id="KW-0175">Coiled coil</keyword>
<dbReference type="PROSITE" id="PS50112">
    <property type="entry name" value="PAS"/>
    <property type="match status" value="1"/>
</dbReference>
<dbReference type="InterPro" id="IPR052162">
    <property type="entry name" value="Sensor_kinase/Photoreceptor"/>
</dbReference>
<dbReference type="InterPro" id="IPR016132">
    <property type="entry name" value="Phyto_chromo_attachment"/>
</dbReference>
<dbReference type="PRINTS" id="PR00344">
    <property type="entry name" value="BCTRLSENSOR"/>
</dbReference>
<dbReference type="Gene3D" id="3.30.565.10">
    <property type="entry name" value="Histidine kinase-like ATPase, C-terminal domain"/>
    <property type="match status" value="1"/>
</dbReference>
<protein>
    <recommendedName>
        <fullName evidence="3">histidine kinase</fullName>
        <ecNumber evidence="3">2.7.13.3</ecNumber>
    </recommendedName>
</protein>
<reference evidence="13 14" key="1">
    <citation type="journal article" date="2020" name="ISME J.">
        <title>Comparative genomics reveals insights into cyanobacterial evolution and habitat adaptation.</title>
        <authorList>
            <person name="Chen M.Y."/>
            <person name="Teng W.K."/>
            <person name="Zhao L."/>
            <person name="Hu C.X."/>
            <person name="Zhou Y.K."/>
            <person name="Han B.P."/>
            <person name="Song L.R."/>
            <person name="Shu W.S."/>
        </authorList>
    </citation>
    <scope>NUCLEOTIDE SEQUENCE [LARGE SCALE GENOMIC DNA]</scope>
    <source>
        <strain evidence="13 14">FACHB-248</strain>
    </source>
</reference>
<dbReference type="InterPro" id="IPR000014">
    <property type="entry name" value="PAS"/>
</dbReference>